<gene>
    <name evidence="1" type="ORF">DHETER_LOCUS5652</name>
</gene>
<dbReference type="EMBL" id="CAJVPU010006438">
    <property type="protein sequence ID" value="CAG8561165.1"/>
    <property type="molecule type" value="Genomic_DNA"/>
</dbReference>
<evidence type="ECO:0000313" key="1">
    <source>
        <dbReference type="EMBL" id="CAG8561165.1"/>
    </source>
</evidence>
<protein>
    <submittedName>
        <fullName evidence="1">5186_t:CDS:1</fullName>
    </submittedName>
</protein>
<comment type="caution">
    <text evidence="1">The sequence shown here is derived from an EMBL/GenBank/DDBJ whole genome shotgun (WGS) entry which is preliminary data.</text>
</comment>
<dbReference type="Proteomes" id="UP000789702">
    <property type="component" value="Unassembled WGS sequence"/>
</dbReference>
<reference evidence="1" key="1">
    <citation type="submission" date="2021-06" db="EMBL/GenBank/DDBJ databases">
        <authorList>
            <person name="Kallberg Y."/>
            <person name="Tangrot J."/>
            <person name="Rosling A."/>
        </authorList>
    </citation>
    <scope>NUCLEOTIDE SEQUENCE</scope>
    <source>
        <strain evidence="1">IL203A</strain>
    </source>
</reference>
<organism evidence="1 2">
    <name type="scientific">Dentiscutata heterogama</name>
    <dbReference type="NCBI Taxonomy" id="1316150"/>
    <lineage>
        <taxon>Eukaryota</taxon>
        <taxon>Fungi</taxon>
        <taxon>Fungi incertae sedis</taxon>
        <taxon>Mucoromycota</taxon>
        <taxon>Glomeromycotina</taxon>
        <taxon>Glomeromycetes</taxon>
        <taxon>Diversisporales</taxon>
        <taxon>Gigasporaceae</taxon>
        <taxon>Dentiscutata</taxon>
    </lineage>
</organism>
<proteinExistence type="predicted"/>
<sequence length="192" mass="22114">WKQMFGGSGSSKQNIQQHTHSPKRPSSLKNSVDLTNTPDILLSTPTPIQNNQQIRNPKRLIDRSNTSSPVSWHKNQKMYTLSVTNSENEEQEISQNIERVFNQVNQKDNSESQQIQIQSSFKGRPYTTYLTPAWNQPLEVYTENKPQNQPQTSKNEGISAPADESDNESLTKEQQEFLEEMDEEEQPMNYNN</sequence>
<feature type="non-terminal residue" evidence="1">
    <location>
        <position position="1"/>
    </location>
</feature>
<name>A0ACA9M1E0_9GLOM</name>
<keyword evidence="2" id="KW-1185">Reference proteome</keyword>
<evidence type="ECO:0000313" key="2">
    <source>
        <dbReference type="Proteomes" id="UP000789702"/>
    </source>
</evidence>
<accession>A0ACA9M1E0</accession>